<name>A0A9P9E7U3_9PLEO</name>
<protein>
    <submittedName>
        <fullName evidence="2">Uncharacterized protein</fullName>
    </submittedName>
</protein>
<proteinExistence type="predicted"/>
<keyword evidence="1" id="KW-0812">Transmembrane</keyword>
<keyword evidence="3" id="KW-1185">Reference proteome</keyword>
<keyword evidence="1" id="KW-1133">Transmembrane helix</keyword>
<evidence type="ECO:0000313" key="3">
    <source>
        <dbReference type="Proteomes" id="UP000700596"/>
    </source>
</evidence>
<dbReference type="EMBL" id="JAGMWT010000003">
    <property type="protein sequence ID" value="KAH7132209.1"/>
    <property type="molecule type" value="Genomic_DNA"/>
</dbReference>
<feature type="transmembrane region" description="Helical" evidence="1">
    <location>
        <begin position="131"/>
        <end position="148"/>
    </location>
</feature>
<evidence type="ECO:0000313" key="2">
    <source>
        <dbReference type="EMBL" id="KAH7132209.1"/>
    </source>
</evidence>
<accession>A0A9P9E7U3</accession>
<feature type="transmembrane region" description="Helical" evidence="1">
    <location>
        <begin position="21"/>
        <end position="38"/>
    </location>
</feature>
<dbReference type="AlphaFoldDB" id="A0A9P9E7U3"/>
<sequence>MTKPIPTPLPFLFRTEAILKVLGGVIFLLSPATILQNLQTAPHHPTSLSLIRSLGTQTLAFSIPLFLAARNDATSVRSRRIVYLAVLGREGLLAVENVDEDDKALEEGYGLVRRAKEEDEGFANRKLRRGLWLWVAELVPFIIGRVWILRSRSEWFE</sequence>
<organism evidence="2 3">
    <name type="scientific">Dendryphion nanum</name>
    <dbReference type="NCBI Taxonomy" id="256645"/>
    <lineage>
        <taxon>Eukaryota</taxon>
        <taxon>Fungi</taxon>
        <taxon>Dikarya</taxon>
        <taxon>Ascomycota</taxon>
        <taxon>Pezizomycotina</taxon>
        <taxon>Dothideomycetes</taxon>
        <taxon>Pleosporomycetidae</taxon>
        <taxon>Pleosporales</taxon>
        <taxon>Torulaceae</taxon>
        <taxon>Dendryphion</taxon>
    </lineage>
</organism>
<dbReference type="Proteomes" id="UP000700596">
    <property type="component" value="Unassembled WGS sequence"/>
</dbReference>
<evidence type="ECO:0000256" key="1">
    <source>
        <dbReference type="SAM" id="Phobius"/>
    </source>
</evidence>
<dbReference type="OrthoDB" id="4731394at2759"/>
<comment type="caution">
    <text evidence="2">The sequence shown here is derived from an EMBL/GenBank/DDBJ whole genome shotgun (WGS) entry which is preliminary data.</text>
</comment>
<feature type="transmembrane region" description="Helical" evidence="1">
    <location>
        <begin position="50"/>
        <end position="69"/>
    </location>
</feature>
<reference evidence="2" key="1">
    <citation type="journal article" date="2021" name="Nat. Commun.">
        <title>Genetic determinants of endophytism in the Arabidopsis root mycobiome.</title>
        <authorList>
            <person name="Mesny F."/>
            <person name="Miyauchi S."/>
            <person name="Thiergart T."/>
            <person name="Pickel B."/>
            <person name="Atanasova L."/>
            <person name="Karlsson M."/>
            <person name="Huettel B."/>
            <person name="Barry K.W."/>
            <person name="Haridas S."/>
            <person name="Chen C."/>
            <person name="Bauer D."/>
            <person name="Andreopoulos W."/>
            <person name="Pangilinan J."/>
            <person name="LaButti K."/>
            <person name="Riley R."/>
            <person name="Lipzen A."/>
            <person name="Clum A."/>
            <person name="Drula E."/>
            <person name="Henrissat B."/>
            <person name="Kohler A."/>
            <person name="Grigoriev I.V."/>
            <person name="Martin F.M."/>
            <person name="Hacquard S."/>
        </authorList>
    </citation>
    <scope>NUCLEOTIDE SEQUENCE</scope>
    <source>
        <strain evidence="2">MPI-CAGE-CH-0243</strain>
    </source>
</reference>
<keyword evidence="1" id="KW-0472">Membrane</keyword>
<gene>
    <name evidence="2" type="ORF">B0J11DRAFT_521084</name>
</gene>